<dbReference type="RefSeq" id="WP_006860176.1">
    <property type="nucleotide sequence ID" value="NZ_ACCL02000002.1"/>
</dbReference>
<name>C6L9T4_9FIRM</name>
<sequence>MAEYRIANILDMADVIGEKNLKVLLSGFFCPRNKELQHFVRENAYDFARKKISVTYLIIDEDNLIAAVFALAHKAIEISNEGLSGAKRRKINRYAVLDASSDSYTVSAFLIAQLGKNYAPGMENSITGNALIDAAFEILVKVRHDIGGGIVFLECEDKPGLLRFYQDGQNGFMPFSERYAAPDKIKYIQLFQFF</sequence>
<keyword evidence="1" id="KW-0808">Transferase</keyword>
<comment type="caution">
    <text evidence="3">The sequence shown here is derived from an EMBL/GenBank/DDBJ whole genome shotgun (WGS) entry which is preliminary data.</text>
</comment>
<dbReference type="Proteomes" id="UP000005561">
    <property type="component" value="Unassembled WGS sequence"/>
</dbReference>
<reference evidence="3" key="1">
    <citation type="submission" date="2009-07" db="EMBL/GenBank/DDBJ databases">
        <authorList>
            <person name="Weinstock G."/>
            <person name="Sodergren E."/>
            <person name="Clifton S."/>
            <person name="Fulton L."/>
            <person name="Fulton B."/>
            <person name="Courtney L."/>
            <person name="Fronick C."/>
            <person name="Harrison M."/>
            <person name="Strong C."/>
            <person name="Farmer C."/>
            <person name="Delahaunty K."/>
            <person name="Markovic C."/>
            <person name="Hall O."/>
            <person name="Minx P."/>
            <person name="Tomlinson C."/>
            <person name="Mitreva M."/>
            <person name="Nelson J."/>
            <person name="Hou S."/>
            <person name="Wollam A."/>
            <person name="Pepin K.H."/>
            <person name="Johnson M."/>
            <person name="Bhonagiri V."/>
            <person name="Nash W.E."/>
            <person name="Warren W."/>
            <person name="Chinwalla A."/>
            <person name="Mardis E.R."/>
            <person name="Wilson R.K."/>
        </authorList>
    </citation>
    <scope>NUCLEOTIDE SEQUENCE [LARGE SCALE GENOMIC DNA]</scope>
    <source>
        <strain evidence="3">DSM 14469</strain>
    </source>
</reference>
<gene>
    <name evidence="3" type="ORF">BRYFOR_05374</name>
</gene>
<dbReference type="PANTHER" id="PTHR36449">
    <property type="entry name" value="ACETYLTRANSFERASE-RELATED"/>
    <property type="match status" value="1"/>
</dbReference>
<protein>
    <recommendedName>
        <fullName evidence="5">GNAT family acetyltransferase</fullName>
    </recommendedName>
</protein>
<dbReference type="PANTHER" id="PTHR36449:SF1">
    <property type="entry name" value="ACETYLTRANSFERASE"/>
    <property type="match status" value="1"/>
</dbReference>
<dbReference type="eggNOG" id="COG0456">
    <property type="taxonomic scope" value="Bacteria"/>
</dbReference>
<dbReference type="GO" id="GO:0016746">
    <property type="term" value="F:acyltransferase activity"/>
    <property type="evidence" value="ECO:0007669"/>
    <property type="project" value="UniProtKB-KW"/>
</dbReference>
<evidence type="ECO:0008006" key="5">
    <source>
        <dbReference type="Google" id="ProtNLM"/>
    </source>
</evidence>
<keyword evidence="4" id="KW-1185">Reference proteome</keyword>
<dbReference type="STRING" id="168384.SAMN05660368_03587"/>
<accession>C6L9T4</accession>
<keyword evidence="2" id="KW-0012">Acyltransferase</keyword>
<evidence type="ECO:0000313" key="3">
    <source>
        <dbReference type="EMBL" id="EET62341.1"/>
    </source>
</evidence>
<organism evidence="3 4">
    <name type="scientific">Marvinbryantia formatexigens DSM 14469</name>
    <dbReference type="NCBI Taxonomy" id="478749"/>
    <lineage>
        <taxon>Bacteria</taxon>
        <taxon>Bacillati</taxon>
        <taxon>Bacillota</taxon>
        <taxon>Clostridia</taxon>
        <taxon>Lachnospirales</taxon>
        <taxon>Lachnospiraceae</taxon>
        <taxon>Marvinbryantia</taxon>
    </lineage>
</organism>
<dbReference type="EMBL" id="ACCL02000002">
    <property type="protein sequence ID" value="EET62341.1"/>
    <property type="molecule type" value="Genomic_DNA"/>
</dbReference>
<evidence type="ECO:0000313" key="4">
    <source>
        <dbReference type="Proteomes" id="UP000005561"/>
    </source>
</evidence>
<dbReference type="AlphaFoldDB" id="C6L9T4"/>
<dbReference type="OrthoDB" id="9802211at2"/>
<evidence type="ECO:0000256" key="2">
    <source>
        <dbReference type="ARBA" id="ARBA00023315"/>
    </source>
</evidence>
<evidence type="ECO:0000256" key="1">
    <source>
        <dbReference type="ARBA" id="ARBA00022679"/>
    </source>
</evidence>
<dbReference type="Gene3D" id="3.40.630.30">
    <property type="match status" value="1"/>
</dbReference>
<proteinExistence type="predicted"/>